<proteinExistence type="predicted"/>
<accession>A0A6A4IH06</accession>
<dbReference type="Gene3D" id="3.40.50.1820">
    <property type="entry name" value="alpha/beta hydrolase"/>
    <property type="match status" value="1"/>
</dbReference>
<name>A0A6A4IH06_9AGAR</name>
<evidence type="ECO:0000313" key="1">
    <source>
        <dbReference type="EMBL" id="KAE9408548.1"/>
    </source>
</evidence>
<protein>
    <recommendedName>
        <fullName evidence="3">Carboxylic ester hydrolase</fullName>
    </recommendedName>
</protein>
<dbReference type="InterPro" id="IPR029058">
    <property type="entry name" value="AB_hydrolase_fold"/>
</dbReference>
<evidence type="ECO:0000313" key="2">
    <source>
        <dbReference type="Proteomes" id="UP000799118"/>
    </source>
</evidence>
<gene>
    <name evidence="1" type="ORF">BT96DRAFT_1099406</name>
</gene>
<reference evidence="1" key="1">
    <citation type="journal article" date="2019" name="Environ. Microbiol.">
        <title>Fungal ecological strategies reflected in gene transcription - a case study of two litter decomposers.</title>
        <authorList>
            <person name="Barbi F."/>
            <person name="Kohler A."/>
            <person name="Barry K."/>
            <person name="Baskaran P."/>
            <person name="Daum C."/>
            <person name="Fauchery L."/>
            <person name="Ihrmark K."/>
            <person name="Kuo A."/>
            <person name="LaButti K."/>
            <person name="Lipzen A."/>
            <person name="Morin E."/>
            <person name="Grigoriev I.V."/>
            <person name="Henrissat B."/>
            <person name="Lindahl B."/>
            <person name="Martin F."/>
        </authorList>
    </citation>
    <scope>NUCLEOTIDE SEQUENCE</scope>
    <source>
        <strain evidence="1">JB14</strain>
    </source>
</reference>
<dbReference type="Proteomes" id="UP000799118">
    <property type="component" value="Unassembled WGS sequence"/>
</dbReference>
<sequence>MIEQAAQTWRIHTDRFYLHGFSGGGQFVHRFMYLYPSRLAAVSIGAPGRLTAPDMQSLWPEGVSNISQVFALPGVPDFRQMARVPVQFIVGEKDVGTAMIESMKDPTKFEIEAGKTRVERIQWLKRSWEAIGIPSELSVVPGVGHDGIKCLYVLEEWLGRRLVDDAAGM</sequence>
<dbReference type="EMBL" id="ML769390">
    <property type="protein sequence ID" value="KAE9408548.1"/>
    <property type="molecule type" value="Genomic_DNA"/>
</dbReference>
<organism evidence="1 2">
    <name type="scientific">Gymnopus androsaceus JB14</name>
    <dbReference type="NCBI Taxonomy" id="1447944"/>
    <lineage>
        <taxon>Eukaryota</taxon>
        <taxon>Fungi</taxon>
        <taxon>Dikarya</taxon>
        <taxon>Basidiomycota</taxon>
        <taxon>Agaricomycotina</taxon>
        <taxon>Agaricomycetes</taxon>
        <taxon>Agaricomycetidae</taxon>
        <taxon>Agaricales</taxon>
        <taxon>Marasmiineae</taxon>
        <taxon>Omphalotaceae</taxon>
        <taxon>Gymnopus</taxon>
    </lineage>
</organism>
<dbReference type="AlphaFoldDB" id="A0A6A4IH06"/>
<keyword evidence="2" id="KW-1185">Reference proteome</keyword>
<evidence type="ECO:0008006" key="3">
    <source>
        <dbReference type="Google" id="ProtNLM"/>
    </source>
</evidence>
<dbReference type="SUPFAM" id="SSF53474">
    <property type="entry name" value="alpha/beta-Hydrolases"/>
    <property type="match status" value="1"/>
</dbReference>
<dbReference type="OrthoDB" id="2334691at2759"/>